<dbReference type="GO" id="GO:0005975">
    <property type="term" value="P:carbohydrate metabolic process"/>
    <property type="evidence" value="ECO:0007669"/>
    <property type="project" value="InterPro"/>
</dbReference>
<evidence type="ECO:0000313" key="3">
    <source>
        <dbReference type="EMBL" id="RAR71533.1"/>
    </source>
</evidence>
<evidence type="ECO:0000256" key="1">
    <source>
        <dbReference type="SAM" id="Phobius"/>
    </source>
</evidence>
<dbReference type="EMBL" id="QLSZ01000007">
    <property type="protein sequence ID" value="RAR71533.1"/>
    <property type="molecule type" value="Genomic_DNA"/>
</dbReference>
<dbReference type="InterPro" id="IPR002509">
    <property type="entry name" value="NODB_dom"/>
</dbReference>
<reference evidence="3 4" key="1">
    <citation type="submission" date="2018-06" db="EMBL/GenBank/DDBJ databases">
        <title>Genomic Encyclopedia of Archaeal and Bacterial Type Strains, Phase II (KMG-II): from individual species to whole genera.</title>
        <authorList>
            <person name="Goeker M."/>
        </authorList>
    </citation>
    <scope>NUCLEOTIDE SEQUENCE [LARGE SCALE GENOMIC DNA]</scope>
    <source>
        <strain evidence="3 4">DSM 25663</strain>
    </source>
</reference>
<dbReference type="Gene3D" id="3.20.20.370">
    <property type="entry name" value="Glycoside hydrolase/deacetylase"/>
    <property type="match status" value="1"/>
</dbReference>
<keyword evidence="1" id="KW-0472">Membrane</keyword>
<accession>A0A328YEG2</accession>
<dbReference type="AlphaFoldDB" id="A0A328YEG2"/>
<dbReference type="PANTHER" id="PTHR10587">
    <property type="entry name" value="GLYCOSYL TRANSFERASE-RELATED"/>
    <property type="match status" value="1"/>
</dbReference>
<proteinExistence type="predicted"/>
<dbReference type="SUPFAM" id="SSF88713">
    <property type="entry name" value="Glycoside hydrolase/deacetylase"/>
    <property type="match status" value="1"/>
</dbReference>
<organism evidence="3 4">
    <name type="scientific">Flavobacterium aciduliphilum</name>
    <dbReference type="NCBI Taxonomy" id="1101402"/>
    <lineage>
        <taxon>Bacteria</taxon>
        <taxon>Pseudomonadati</taxon>
        <taxon>Bacteroidota</taxon>
        <taxon>Flavobacteriia</taxon>
        <taxon>Flavobacteriales</taxon>
        <taxon>Flavobacteriaceae</taxon>
        <taxon>Flavobacterium</taxon>
    </lineage>
</organism>
<dbReference type="PROSITE" id="PS51677">
    <property type="entry name" value="NODB"/>
    <property type="match status" value="1"/>
</dbReference>
<feature type="transmembrane region" description="Helical" evidence="1">
    <location>
        <begin position="12"/>
        <end position="29"/>
    </location>
</feature>
<comment type="caution">
    <text evidence="3">The sequence shown here is derived from an EMBL/GenBank/DDBJ whole genome shotgun (WGS) entry which is preliminary data.</text>
</comment>
<dbReference type="Proteomes" id="UP000248840">
    <property type="component" value="Unassembled WGS sequence"/>
</dbReference>
<sequence>MDSFFREVNGWIYFLGLLIWLMITIWGSFDIRSNYFVKTYCKGKTVGKTIAITFDDGPTPITKEVLNVLRKYNVKATFFCIGTQIEEHQDIFNAIFEEGHLIGNHSYSHDKKIGFFSTKKVVSEIQKNDLVIEKYLGKKTLLFRPPFGVTNPRFERAIKQTKHFVIGWNNRSLDTIMDDENKILKRISKKIMPGGIILLHDTSAKTVRVLEQLLLFLKTENYTVTPLDELLKIKAYEN</sequence>
<dbReference type="InterPro" id="IPR011330">
    <property type="entry name" value="Glyco_hydro/deAcase_b/a-brl"/>
</dbReference>
<keyword evidence="1" id="KW-1133">Transmembrane helix</keyword>
<feature type="domain" description="NodB homology" evidence="2">
    <location>
        <begin position="48"/>
        <end position="225"/>
    </location>
</feature>
<dbReference type="GO" id="GO:0016810">
    <property type="term" value="F:hydrolase activity, acting on carbon-nitrogen (but not peptide) bonds"/>
    <property type="evidence" value="ECO:0007669"/>
    <property type="project" value="InterPro"/>
</dbReference>
<evidence type="ECO:0000313" key="4">
    <source>
        <dbReference type="Proteomes" id="UP000248840"/>
    </source>
</evidence>
<name>A0A328YEG2_9FLAO</name>
<protein>
    <submittedName>
        <fullName evidence="3">Peptidoglycan/xylan/chitin deacetylase (PgdA/CDA1 family)</fullName>
    </submittedName>
</protein>
<evidence type="ECO:0000259" key="2">
    <source>
        <dbReference type="PROSITE" id="PS51677"/>
    </source>
</evidence>
<gene>
    <name evidence="3" type="ORF">CLV55_10789</name>
</gene>
<keyword evidence="4" id="KW-1185">Reference proteome</keyword>
<dbReference type="CDD" id="cd10917">
    <property type="entry name" value="CE4_NodB_like_6s_7s"/>
    <property type="match status" value="1"/>
</dbReference>
<dbReference type="Pfam" id="PF01522">
    <property type="entry name" value="Polysacc_deac_1"/>
    <property type="match status" value="1"/>
</dbReference>
<keyword evidence="1" id="KW-0812">Transmembrane</keyword>
<dbReference type="InterPro" id="IPR050248">
    <property type="entry name" value="Polysacc_deacetylase_ArnD"/>
</dbReference>